<dbReference type="SUPFAM" id="SSF46785">
    <property type="entry name" value="Winged helix' DNA-binding domain"/>
    <property type="match status" value="2"/>
</dbReference>
<dbReference type="AlphaFoldDB" id="A0A437J5C6"/>
<keyword evidence="7" id="KW-1185">Reference proteome</keyword>
<keyword evidence="3" id="KW-0238">DNA-binding</keyword>
<keyword evidence="2" id="KW-0805">Transcription regulation</keyword>
<dbReference type="PANTHER" id="PTHR30126:SF98">
    <property type="entry name" value="HTH-TYPE TRANSCRIPTIONAL ACTIVATOR BAUR"/>
    <property type="match status" value="1"/>
</dbReference>
<comment type="similarity">
    <text evidence="1">Belongs to the LysR transcriptional regulatory family.</text>
</comment>
<sequence>MSRDVFALNLRHLRAVLAVARLGSVSAAASEINLSQPALTQGLAQLERQLGQPLFDRRPDGMTATPAGGILAARMEASAQHLAEAMRHIRRGAAGGFMRPDRLITMVQVRALIALRKEGGFVSAANATGLSQPALHRAVRDVERLCGVMLVERRGRGVAMTEAGLRLARAFRLAIGEIAAAIADMQALDGTDGGRIAIGAMPLARARLLPTAVADFHRAFPGVALDIAEGSHSELIEPLRDGELDILVGALRDPAPGADVEQVPLFTDRLAVFARAGHPLREAGQPSIATLAAYPWLIARAGTPLRGHWEALFTTAGMPVPQVMIECGSVMMLRGLLLEGDFLTLLSPDQVALEVEAGMLAMVGAPLTDTRRVIGLTTRTGWRPTASQARFIDLLKARSADYILPETE</sequence>
<comment type="caution">
    <text evidence="6">The sequence shown here is derived from an EMBL/GenBank/DDBJ whole genome shotgun (WGS) entry which is preliminary data.</text>
</comment>
<reference evidence="6 7" key="1">
    <citation type="submission" date="2019-01" db="EMBL/GenBank/DDBJ databases">
        <authorList>
            <person name="Chen W.-M."/>
        </authorList>
    </citation>
    <scope>NUCLEOTIDE SEQUENCE [LARGE SCALE GENOMIC DNA]</scope>
    <source>
        <strain evidence="6 7">TLA-22</strain>
    </source>
</reference>
<dbReference type="SUPFAM" id="SSF53850">
    <property type="entry name" value="Periplasmic binding protein-like II"/>
    <property type="match status" value="1"/>
</dbReference>
<organism evidence="6 7">
    <name type="scientific">Sphingobium algorifonticola</name>
    <dbReference type="NCBI Taxonomy" id="2008318"/>
    <lineage>
        <taxon>Bacteria</taxon>
        <taxon>Pseudomonadati</taxon>
        <taxon>Pseudomonadota</taxon>
        <taxon>Alphaproteobacteria</taxon>
        <taxon>Sphingomonadales</taxon>
        <taxon>Sphingomonadaceae</taxon>
        <taxon>Sphingobium</taxon>
    </lineage>
</organism>
<gene>
    <name evidence="6" type="ORF">ENE74_12235</name>
</gene>
<protein>
    <submittedName>
        <fullName evidence="6">LysR family transcriptional regulator</fullName>
    </submittedName>
</protein>
<evidence type="ECO:0000256" key="4">
    <source>
        <dbReference type="ARBA" id="ARBA00023163"/>
    </source>
</evidence>
<dbReference type="PRINTS" id="PR00039">
    <property type="entry name" value="HTHLYSR"/>
</dbReference>
<evidence type="ECO:0000256" key="1">
    <source>
        <dbReference type="ARBA" id="ARBA00009437"/>
    </source>
</evidence>
<name>A0A437J5C6_9SPHN</name>
<dbReference type="Gene3D" id="1.10.10.10">
    <property type="entry name" value="Winged helix-like DNA-binding domain superfamily/Winged helix DNA-binding domain"/>
    <property type="match status" value="2"/>
</dbReference>
<dbReference type="GO" id="GO:0003700">
    <property type="term" value="F:DNA-binding transcription factor activity"/>
    <property type="evidence" value="ECO:0007669"/>
    <property type="project" value="InterPro"/>
</dbReference>
<evidence type="ECO:0000313" key="6">
    <source>
        <dbReference type="EMBL" id="RVT40125.1"/>
    </source>
</evidence>
<dbReference type="Proteomes" id="UP000282977">
    <property type="component" value="Unassembled WGS sequence"/>
</dbReference>
<dbReference type="InterPro" id="IPR000847">
    <property type="entry name" value="LysR_HTH_N"/>
</dbReference>
<keyword evidence="4" id="KW-0804">Transcription</keyword>
<dbReference type="PROSITE" id="PS50931">
    <property type="entry name" value="HTH_LYSR"/>
    <property type="match status" value="2"/>
</dbReference>
<dbReference type="Pfam" id="PF03466">
    <property type="entry name" value="LysR_substrate"/>
    <property type="match status" value="1"/>
</dbReference>
<evidence type="ECO:0000313" key="7">
    <source>
        <dbReference type="Proteomes" id="UP000282977"/>
    </source>
</evidence>
<proteinExistence type="inferred from homology"/>
<evidence type="ECO:0000256" key="3">
    <source>
        <dbReference type="ARBA" id="ARBA00023125"/>
    </source>
</evidence>
<feature type="domain" description="HTH lysR-type" evidence="5">
    <location>
        <begin position="104"/>
        <end position="161"/>
    </location>
</feature>
<dbReference type="OrthoDB" id="7840053at2"/>
<dbReference type="InterPro" id="IPR005119">
    <property type="entry name" value="LysR_subst-bd"/>
</dbReference>
<dbReference type="PANTHER" id="PTHR30126">
    <property type="entry name" value="HTH-TYPE TRANSCRIPTIONAL REGULATOR"/>
    <property type="match status" value="1"/>
</dbReference>
<dbReference type="InterPro" id="IPR036388">
    <property type="entry name" value="WH-like_DNA-bd_sf"/>
</dbReference>
<dbReference type="EMBL" id="RZUL01000004">
    <property type="protein sequence ID" value="RVT40125.1"/>
    <property type="molecule type" value="Genomic_DNA"/>
</dbReference>
<dbReference type="GO" id="GO:0000976">
    <property type="term" value="F:transcription cis-regulatory region binding"/>
    <property type="evidence" value="ECO:0007669"/>
    <property type="project" value="TreeGrafter"/>
</dbReference>
<evidence type="ECO:0000259" key="5">
    <source>
        <dbReference type="PROSITE" id="PS50931"/>
    </source>
</evidence>
<evidence type="ECO:0000256" key="2">
    <source>
        <dbReference type="ARBA" id="ARBA00023015"/>
    </source>
</evidence>
<feature type="domain" description="HTH lysR-type" evidence="5">
    <location>
        <begin position="8"/>
        <end position="65"/>
    </location>
</feature>
<accession>A0A437J5C6</accession>
<dbReference type="InterPro" id="IPR036390">
    <property type="entry name" value="WH_DNA-bd_sf"/>
</dbReference>
<dbReference type="RefSeq" id="WP_127691221.1">
    <property type="nucleotide sequence ID" value="NZ_RZUL01000004.1"/>
</dbReference>
<dbReference type="Gene3D" id="3.40.190.290">
    <property type="match status" value="1"/>
</dbReference>
<dbReference type="Pfam" id="PF00126">
    <property type="entry name" value="HTH_1"/>
    <property type="match status" value="2"/>
</dbReference>